<evidence type="ECO:0008006" key="9">
    <source>
        <dbReference type="Google" id="ProtNLM"/>
    </source>
</evidence>
<dbReference type="OrthoDB" id="5731040at2"/>
<dbReference type="Pfam" id="PF06629">
    <property type="entry name" value="MipA"/>
    <property type="match status" value="1"/>
</dbReference>
<feature type="signal peptide" evidence="6">
    <location>
        <begin position="1"/>
        <end position="26"/>
    </location>
</feature>
<evidence type="ECO:0000256" key="4">
    <source>
        <dbReference type="ARBA" id="ARBA00023136"/>
    </source>
</evidence>
<evidence type="ECO:0000256" key="6">
    <source>
        <dbReference type="SAM" id="SignalP"/>
    </source>
</evidence>
<feature type="chain" id="PRO_5006138118" description="MipA/OmpV family protein" evidence="6">
    <location>
        <begin position="27"/>
        <end position="295"/>
    </location>
</feature>
<proteinExistence type="inferred from homology"/>
<evidence type="ECO:0000256" key="1">
    <source>
        <dbReference type="ARBA" id="ARBA00004442"/>
    </source>
</evidence>
<evidence type="ECO:0000313" key="8">
    <source>
        <dbReference type="Proteomes" id="UP000050378"/>
    </source>
</evidence>
<evidence type="ECO:0000313" key="7">
    <source>
        <dbReference type="EMBL" id="KPM84010.1"/>
    </source>
</evidence>
<evidence type="ECO:0000256" key="5">
    <source>
        <dbReference type="ARBA" id="ARBA00023237"/>
    </source>
</evidence>
<reference evidence="7 8" key="1">
    <citation type="submission" date="2015-09" db="EMBL/GenBank/DDBJ databases">
        <title>Draft Genome Sequence of Pseudoalteromonas lipolytica UCD-48B.</title>
        <authorList>
            <person name="Krusor M."/>
            <person name="Coil D.A."/>
            <person name="Lang J.M."/>
            <person name="Eisen J.A."/>
            <person name="Alexiev A."/>
        </authorList>
    </citation>
    <scope>NUCLEOTIDE SEQUENCE [LARGE SCALE GENOMIC DNA]</scope>
    <source>
        <strain evidence="7 8">UCD-48B</strain>
    </source>
</reference>
<gene>
    <name evidence="7" type="ORF">AOG27_06795</name>
</gene>
<keyword evidence="4" id="KW-0472">Membrane</keyword>
<name>A0A0P7DWJ3_9GAMM</name>
<keyword evidence="3 6" id="KW-0732">Signal</keyword>
<accession>A0A0P7DWJ3</accession>
<dbReference type="PANTHER" id="PTHR38776:SF1">
    <property type="entry name" value="MLTA-INTERACTING PROTEIN-RELATED"/>
    <property type="match status" value="1"/>
</dbReference>
<evidence type="ECO:0000256" key="3">
    <source>
        <dbReference type="ARBA" id="ARBA00022729"/>
    </source>
</evidence>
<dbReference type="PATRIC" id="fig|570156.3.peg.2410"/>
<dbReference type="InterPro" id="IPR010583">
    <property type="entry name" value="MipA"/>
</dbReference>
<dbReference type="AlphaFoldDB" id="A0A0P7DWJ3"/>
<organism evidence="7 8">
    <name type="scientific">Pseudoalteromonas lipolytica</name>
    <dbReference type="NCBI Taxonomy" id="570156"/>
    <lineage>
        <taxon>Bacteria</taxon>
        <taxon>Pseudomonadati</taxon>
        <taxon>Pseudomonadota</taxon>
        <taxon>Gammaproteobacteria</taxon>
        <taxon>Alteromonadales</taxon>
        <taxon>Pseudoalteromonadaceae</taxon>
        <taxon>Pseudoalteromonas</taxon>
    </lineage>
</organism>
<dbReference type="GO" id="GO:0009279">
    <property type="term" value="C:cell outer membrane"/>
    <property type="evidence" value="ECO:0007669"/>
    <property type="project" value="UniProtKB-SubCell"/>
</dbReference>
<keyword evidence="5" id="KW-0998">Cell outer membrane</keyword>
<dbReference type="EMBL" id="LJTC01000004">
    <property type="protein sequence ID" value="KPM84010.1"/>
    <property type="molecule type" value="Genomic_DNA"/>
</dbReference>
<evidence type="ECO:0000256" key="2">
    <source>
        <dbReference type="ARBA" id="ARBA00005722"/>
    </source>
</evidence>
<dbReference type="STRING" id="570156.AOG27_06795"/>
<dbReference type="RefSeq" id="WP_054552265.1">
    <property type="nucleotide sequence ID" value="NZ_LJTC01000004.1"/>
</dbReference>
<comment type="similarity">
    <text evidence="2">Belongs to the MipA/OmpV family.</text>
</comment>
<comment type="subcellular location">
    <subcellularLocation>
        <location evidence="1">Cell outer membrane</location>
    </subcellularLocation>
</comment>
<comment type="caution">
    <text evidence="7">The sequence shown here is derived from an EMBL/GenBank/DDBJ whole genome shotgun (WGS) entry which is preliminary data.</text>
</comment>
<dbReference type="PANTHER" id="PTHR38776">
    <property type="entry name" value="MLTA-INTERACTING PROTEIN-RELATED"/>
    <property type="match status" value="1"/>
</dbReference>
<sequence length="295" mass="32722">MTVLGSCSLGLRVLFLISAFCLSPMASSTDSAYLADEGVSLGVSLGYGQLANPVYKKDDIPLYALPRIEVFAGDFSFANTQFAWTPVWGDNYQVSLFTQLNEDGLYFTKHSAILAAVRTASGRPSMTPPPPGSGVETPVVIKRRGDITKISKRKLSAMSGIEAIVDWQNWRFSAYWSMELTNYHKGLQGALSAQRLFLFDQHLVLLGVELQHLSAGLVDYYYGSALQEMGAGFSPFLGHSSQKYNLKASYQYQFNQQWQFISDIKYQRLSSGIADSPLINDSNLLSFYAGFAWNF</sequence>
<dbReference type="Proteomes" id="UP000050378">
    <property type="component" value="Unassembled WGS sequence"/>
</dbReference>
<protein>
    <recommendedName>
        <fullName evidence="9">MipA/OmpV family protein</fullName>
    </recommendedName>
</protein>